<dbReference type="AlphaFoldDB" id="A0A6L2ZPC8"/>
<dbReference type="EMBL" id="BLXO01000005">
    <property type="protein sequence ID" value="GFN46737.1"/>
    <property type="molecule type" value="Genomic_DNA"/>
</dbReference>
<dbReference type="RefSeq" id="WP_176488338.1">
    <property type="nucleotide sequence ID" value="NZ_BLXO01000005.1"/>
</dbReference>
<evidence type="ECO:0000313" key="1">
    <source>
        <dbReference type="EMBL" id="GFN46737.1"/>
    </source>
</evidence>
<evidence type="ECO:0000313" key="2">
    <source>
        <dbReference type="Proteomes" id="UP000504714"/>
    </source>
</evidence>
<protein>
    <submittedName>
        <fullName evidence="1">Uncharacterized protein</fullName>
    </submittedName>
</protein>
<name>A0A6L2ZPC8_9ENTR</name>
<dbReference type="Proteomes" id="UP000504714">
    <property type="component" value="Unassembled WGS sequence"/>
</dbReference>
<organism evidence="1 2">
    <name type="scientific">Candidatus Regiella insecticola</name>
    <dbReference type="NCBI Taxonomy" id="138073"/>
    <lineage>
        <taxon>Bacteria</taxon>
        <taxon>Pseudomonadati</taxon>
        <taxon>Pseudomonadota</taxon>
        <taxon>Gammaproteobacteria</taxon>
        <taxon>Enterobacterales</taxon>
        <taxon>Enterobacteriaceae</taxon>
        <taxon>aphid secondary symbionts</taxon>
        <taxon>Candidatus Regiella</taxon>
    </lineage>
</organism>
<accession>A0A6L2ZPC8</accession>
<reference evidence="1 2" key="1">
    <citation type="submission" date="2020-06" db="EMBL/GenBank/DDBJ databases">
        <title>The genome sequence of Candidatus Regiella insecticola strain Tut.</title>
        <authorList>
            <person name="Nikoh N."/>
            <person name="Tsuchida T."/>
            <person name="Koga R."/>
            <person name="Oshima K."/>
            <person name="Hattori M."/>
            <person name="Fukatsu T."/>
        </authorList>
    </citation>
    <scope>NUCLEOTIDE SEQUENCE [LARGE SCALE GENOMIC DNA]</scope>
    <source>
        <strain evidence="1 2">Tut</strain>
    </source>
</reference>
<proteinExistence type="predicted"/>
<gene>
    <name evidence="1" type="ORF">RINTU1_24680</name>
</gene>
<comment type="caution">
    <text evidence="1">The sequence shown here is derived from an EMBL/GenBank/DDBJ whole genome shotgun (WGS) entry which is preliminary data.</text>
</comment>
<sequence length="135" mass="14240">MSILCFLPPYFESIYILLALRSEGVFSVVDAVGSCSLPALDINELGADSFIEGFVFIVSDFLIFGCVNVGLSACCTGLTKCCSLETFLGTDDIVSACSCWLFSDPVVVPCGAVIKVELFTIVIANGALFVVGRTG</sequence>